<evidence type="ECO:0000313" key="3">
    <source>
        <dbReference type="Proteomes" id="UP000239720"/>
    </source>
</evidence>
<dbReference type="EMBL" id="NEMB01000003">
    <property type="protein sequence ID" value="PQQ65389.1"/>
    <property type="molecule type" value="Genomic_DNA"/>
</dbReference>
<dbReference type="InterPro" id="IPR030934">
    <property type="entry name" value="Intein_C"/>
</dbReference>
<feature type="region of interest" description="Disordered" evidence="1">
    <location>
        <begin position="97"/>
        <end position="126"/>
    </location>
</feature>
<evidence type="ECO:0000256" key="1">
    <source>
        <dbReference type="SAM" id="MobiDB-lite"/>
    </source>
</evidence>
<gene>
    <name evidence="2" type="ORF">B9R14_00445</name>
</gene>
<dbReference type="Proteomes" id="UP000239720">
    <property type="component" value="Unassembled WGS sequence"/>
</dbReference>
<dbReference type="PROSITE" id="PS50818">
    <property type="entry name" value="INTEIN_C_TER"/>
    <property type="match status" value="1"/>
</dbReference>
<name>A0A2S8R6G3_9FIRM</name>
<dbReference type="InterPro" id="IPR036844">
    <property type="entry name" value="Hint_dom_sf"/>
</dbReference>
<feature type="compositionally biased region" description="Basic and acidic residues" evidence="1">
    <location>
        <begin position="108"/>
        <end position="126"/>
    </location>
</feature>
<accession>A0A2S8R6G3</accession>
<comment type="caution">
    <text evidence="2">The sequence shown here is derived from an EMBL/GenBank/DDBJ whole genome shotgun (WGS) entry which is preliminary data.</text>
</comment>
<dbReference type="CDD" id="cd00081">
    <property type="entry name" value="Hint"/>
    <property type="match status" value="1"/>
</dbReference>
<dbReference type="Pfam" id="PF07591">
    <property type="entry name" value="PT-HINT"/>
    <property type="match status" value="1"/>
</dbReference>
<protein>
    <submittedName>
        <fullName evidence="2">Uncharacterized protein</fullName>
    </submittedName>
</protein>
<dbReference type="NCBIfam" id="TIGR01443">
    <property type="entry name" value="intein_Cterm"/>
    <property type="match status" value="1"/>
</dbReference>
<evidence type="ECO:0000313" key="2">
    <source>
        <dbReference type="EMBL" id="PQQ65389.1"/>
    </source>
</evidence>
<organism evidence="2 3">
    <name type="scientific">Acetivibrio saccincola</name>
    <dbReference type="NCBI Taxonomy" id="1677857"/>
    <lineage>
        <taxon>Bacteria</taxon>
        <taxon>Bacillati</taxon>
        <taxon>Bacillota</taxon>
        <taxon>Clostridia</taxon>
        <taxon>Eubacteriales</taxon>
        <taxon>Oscillospiraceae</taxon>
        <taxon>Acetivibrio</taxon>
    </lineage>
</organism>
<dbReference type="AlphaFoldDB" id="A0A2S8R6G3"/>
<dbReference type="OrthoDB" id="1760972at2"/>
<proteinExistence type="predicted"/>
<reference evidence="2 3" key="1">
    <citation type="journal article" date="2018" name="Syst. Appl. Microbiol.">
        <title>Characterization and high-quality draft genome sequence of Herbivorax saccincola A7, an anaerobic, alkaliphilic, thermophilic, cellulolytic, and xylanolytic bacterium.</title>
        <authorList>
            <person name="Aikawa S."/>
            <person name="Baramee S."/>
            <person name="Sermsathanaswadi J."/>
            <person name="Thianheng P."/>
            <person name="Tachaapaikoon C."/>
            <person name="Shikata A."/>
            <person name="Waeonukul R."/>
            <person name="Pason P."/>
            <person name="Ratanakhanokchai K."/>
            <person name="Kosugi A."/>
        </authorList>
    </citation>
    <scope>NUCLEOTIDE SEQUENCE [LARGE SCALE GENOMIC DNA]</scope>
    <source>
        <strain evidence="2 3">A7</strain>
    </source>
</reference>
<dbReference type="Gene3D" id="2.170.16.10">
    <property type="entry name" value="Hedgehog/Intein (Hint) domain"/>
    <property type="match status" value="1"/>
</dbReference>
<dbReference type="SUPFAM" id="SSF51294">
    <property type="entry name" value="Hedgehog/intein (Hint) domain"/>
    <property type="match status" value="1"/>
</dbReference>
<dbReference type="RefSeq" id="WP_105367330.1">
    <property type="nucleotide sequence ID" value="NZ_NEMB01000003.1"/>
</dbReference>
<sequence length="202" mass="22875">MREVHKLVHVYVDGEEINTTDTHPFWVEGKGWIEADELKAGDVLRLYTGELKTVEKVKIEVFDRPVKVYNFEVEDWHTYYVTEQGVLVHNAKDCGGNGNASSGNRETSNVDKTKHGQERAQQRGFSDEKINNIKQNYSHKVYQSGGRTVYAKKNGNYYDVVITNSEGKIISTVGGNTKSLRNWEDVVKMLNNNSGFSSLPVD</sequence>